<proteinExistence type="predicted"/>
<comment type="caution">
    <text evidence="1">The sequence shown here is derived from an EMBL/GenBank/DDBJ whole genome shotgun (WGS) entry which is preliminary data.</text>
</comment>
<sequence length="68" mass="7881">MIKNIKQYINKVCDIVMEDGTGAIGKVIKIEKDMNGFEWLIIDYGYGFRIDKIKSISIVENPQIYGYF</sequence>
<protein>
    <recommendedName>
        <fullName evidence="2">PRC-barrel domain containing protein</fullName>
    </recommendedName>
</protein>
<accession>A0A7C0U287</accession>
<dbReference type="EMBL" id="DRBS01000153">
    <property type="protein sequence ID" value="HDD44014.1"/>
    <property type="molecule type" value="Genomic_DNA"/>
</dbReference>
<reference evidence="1" key="1">
    <citation type="journal article" date="2020" name="mSystems">
        <title>Genome- and Community-Level Interaction Insights into Carbon Utilization and Element Cycling Functions of Hydrothermarchaeota in Hydrothermal Sediment.</title>
        <authorList>
            <person name="Zhou Z."/>
            <person name="Liu Y."/>
            <person name="Xu W."/>
            <person name="Pan J."/>
            <person name="Luo Z.H."/>
            <person name="Li M."/>
        </authorList>
    </citation>
    <scope>NUCLEOTIDE SEQUENCE [LARGE SCALE GENOMIC DNA]</scope>
    <source>
        <strain evidence="1">HyVt-233</strain>
    </source>
</reference>
<evidence type="ECO:0000313" key="1">
    <source>
        <dbReference type="EMBL" id="HDD44014.1"/>
    </source>
</evidence>
<dbReference type="Proteomes" id="UP000886289">
    <property type="component" value="Unassembled WGS sequence"/>
</dbReference>
<gene>
    <name evidence="1" type="ORF">ENG63_04030</name>
</gene>
<name>A0A7C0U287_DESA2</name>
<evidence type="ECO:0008006" key="2">
    <source>
        <dbReference type="Google" id="ProtNLM"/>
    </source>
</evidence>
<dbReference type="AlphaFoldDB" id="A0A7C0U287"/>
<organism evidence="1">
    <name type="scientific">Desulfofervidus auxilii</name>
    <dbReference type="NCBI Taxonomy" id="1621989"/>
    <lineage>
        <taxon>Bacteria</taxon>
        <taxon>Pseudomonadati</taxon>
        <taxon>Thermodesulfobacteriota</taxon>
        <taxon>Candidatus Desulfofervidia</taxon>
        <taxon>Candidatus Desulfofervidales</taxon>
        <taxon>Candidatus Desulfofervidaceae</taxon>
        <taxon>Candidatus Desulfofervidus</taxon>
    </lineage>
</organism>